<keyword evidence="13" id="KW-0275">Fatty acid biosynthesis</keyword>
<evidence type="ECO:0000256" key="11">
    <source>
        <dbReference type="ARBA" id="ARBA00023098"/>
    </source>
</evidence>
<keyword evidence="6" id="KW-0256">Endoplasmic reticulum</keyword>
<name>A0A0K1EJH2_CHOCO</name>
<evidence type="ECO:0000256" key="12">
    <source>
        <dbReference type="ARBA" id="ARBA00023136"/>
    </source>
</evidence>
<dbReference type="STRING" id="52.CMC5_051680"/>
<dbReference type="KEGG" id="ccro:CMC5_051680"/>
<evidence type="ECO:0000256" key="7">
    <source>
        <dbReference type="ARBA" id="ARBA00022832"/>
    </source>
</evidence>
<accession>A0A0K1EJH2</accession>
<feature type="domain" description="Fatty acid hydroxylase" evidence="15">
    <location>
        <begin position="71"/>
        <end position="209"/>
    </location>
</feature>
<organism evidence="16 17">
    <name type="scientific">Chondromyces crocatus</name>
    <dbReference type="NCBI Taxonomy" id="52"/>
    <lineage>
        <taxon>Bacteria</taxon>
        <taxon>Pseudomonadati</taxon>
        <taxon>Myxococcota</taxon>
        <taxon>Polyangia</taxon>
        <taxon>Polyangiales</taxon>
        <taxon>Polyangiaceae</taxon>
        <taxon>Chondromyces</taxon>
    </lineage>
</organism>
<evidence type="ECO:0000256" key="5">
    <source>
        <dbReference type="ARBA" id="ARBA00022723"/>
    </source>
</evidence>
<comment type="cofactor">
    <cofactor evidence="1">
        <name>Zn(2+)</name>
        <dbReference type="ChEBI" id="CHEBI:29105"/>
    </cofactor>
</comment>
<evidence type="ECO:0000256" key="9">
    <source>
        <dbReference type="ARBA" id="ARBA00022989"/>
    </source>
</evidence>
<evidence type="ECO:0000256" key="8">
    <source>
        <dbReference type="ARBA" id="ARBA00022833"/>
    </source>
</evidence>
<evidence type="ECO:0000256" key="13">
    <source>
        <dbReference type="ARBA" id="ARBA00023160"/>
    </source>
</evidence>
<keyword evidence="8" id="KW-0862">Zinc</keyword>
<evidence type="ECO:0000259" key="15">
    <source>
        <dbReference type="Pfam" id="PF04116"/>
    </source>
</evidence>
<evidence type="ECO:0000256" key="1">
    <source>
        <dbReference type="ARBA" id="ARBA00001947"/>
    </source>
</evidence>
<evidence type="ECO:0000313" key="16">
    <source>
        <dbReference type="EMBL" id="AKT41010.1"/>
    </source>
</evidence>
<keyword evidence="7" id="KW-0276">Fatty acid metabolism</keyword>
<dbReference type="GO" id="GO:0080132">
    <property type="term" value="F:fatty acid 2-hydroxylase activity"/>
    <property type="evidence" value="ECO:0007669"/>
    <property type="project" value="InterPro"/>
</dbReference>
<dbReference type="PANTHER" id="PTHR12863">
    <property type="entry name" value="FATTY ACID HYDROXYLASE"/>
    <property type="match status" value="1"/>
</dbReference>
<dbReference type="InterPro" id="IPR014430">
    <property type="entry name" value="Scs7"/>
</dbReference>
<reference evidence="16 17" key="1">
    <citation type="submission" date="2015-07" db="EMBL/GenBank/DDBJ databases">
        <title>Genome analysis of myxobacterium Chondromyces crocatus Cm c5 reveals a high potential for natural compound synthesis and the genetic basis for the loss of fruiting body formation.</title>
        <authorList>
            <person name="Zaburannyi N."/>
            <person name="Bunk B."/>
            <person name="Maier J."/>
            <person name="Overmann J."/>
            <person name="Mueller R."/>
        </authorList>
    </citation>
    <scope>NUCLEOTIDE SEQUENCE [LARGE SCALE GENOMIC DNA]</scope>
    <source>
        <strain evidence="16 17">Cm c5</strain>
    </source>
</reference>
<keyword evidence="4 14" id="KW-0812">Transmembrane</keyword>
<evidence type="ECO:0000256" key="4">
    <source>
        <dbReference type="ARBA" id="ARBA00022692"/>
    </source>
</evidence>
<keyword evidence="9 14" id="KW-1133">Transmembrane helix</keyword>
<dbReference type="EMBL" id="CP012159">
    <property type="protein sequence ID" value="AKT41010.1"/>
    <property type="molecule type" value="Genomic_DNA"/>
</dbReference>
<dbReference type="AlphaFoldDB" id="A0A0K1EJH2"/>
<keyword evidence="5" id="KW-0479">Metal-binding</keyword>
<dbReference type="Proteomes" id="UP000067626">
    <property type="component" value="Chromosome"/>
</dbReference>
<dbReference type="PANTHER" id="PTHR12863:SF1">
    <property type="entry name" value="FATTY ACID 2-HYDROXYLASE"/>
    <property type="match status" value="1"/>
</dbReference>
<protein>
    <submittedName>
        <fullName evidence="16">Fatty acid hydroxylase</fullName>
    </submittedName>
</protein>
<evidence type="ECO:0000256" key="3">
    <source>
        <dbReference type="ARBA" id="ARBA00022516"/>
    </source>
</evidence>
<evidence type="ECO:0000313" key="17">
    <source>
        <dbReference type="Proteomes" id="UP000067626"/>
    </source>
</evidence>
<dbReference type="InterPro" id="IPR006694">
    <property type="entry name" value="Fatty_acid_hydroxylase"/>
</dbReference>
<evidence type="ECO:0000256" key="6">
    <source>
        <dbReference type="ARBA" id="ARBA00022824"/>
    </source>
</evidence>
<keyword evidence="11" id="KW-0443">Lipid metabolism</keyword>
<evidence type="ECO:0000256" key="2">
    <source>
        <dbReference type="ARBA" id="ARBA00004477"/>
    </source>
</evidence>
<feature type="transmembrane region" description="Helical" evidence="14">
    <location>
        <begin position="39"/>
        <end position="57"/>
    </location>
</feature>
<evidence type="ECO:0000256" key="10">
    <source>
        <dbReference type="ARBA" id="ARBA00023002"/>
    </source>
</evidence>
<sequence length="218" mass="24919">MLYQGSPMTTATQERLVRPSTCRMFETPLIERFSRSHPILPFVFWLPVVAYLGVRAVGNEVGLLAGLGLVLAGLLIWTFAEYVLHRWLFHYVGPRPWQRRVHFILHGVHHDFPQDTDRLVFPLGASIPMGAGFYLLFRLLLGPVLVDPIFIGFGLGYLAYDGTHYAVHNFRLTSRWGKWIKRHHMIHHHTGEEARWGVSSPIWDYVFGTMGSKADKAG</sequence>
<dbReference type="GO" id="GO:0005506">
    <property type="term" value="F:iron ion binding"/>
    <property type="evidence" value="ECO:0007669"/>
    <property type="project" value="InterPro"/>
</dbReference>
<dbReference type="Pfam" id="PF04116">
    <property type="entry name" value="FA_hydroxylase"/>
    <property type="match status" value="1"/>
</dbReference>
<feature type="transmembrane region" description="Helical" evidence="14">
    <location>
        <begin position="63"/>
        <end position="84"/>
    </location>
</feature>
<keyword evidence="12 14" id="KW-0472">Membrane</keyword>
<dbReference type="GO" id="GO:0016020">
    <property type="term" value="C:membrane"/>
    <property type="evidence" value="ECO:0007669"/>
    <property type="project" value="InterPro"/>
</dbReference>
<evidence type="ECO:0000256" key="14">
    <source>
        <dbReference type="SAM" id="Phobius"/>
    </source>
</evidence>
<keyword evidence="10" id="KW-0560">Oxidoreductase</keyword>
<keyword evidence="3" id="KW-0444">Lipid biosynthesis</keyword>
<dbReference type="GO" id="GO:0006633">
    <property type="term" value="P:fatty acid biosynthetic process"/>
    <property type="evidence" value="ECO:0007669"/>
    <property type="project" value="UniProtKB-KW"/>
</dbReference>
<proteinExistence type="predicted"/>
<gene>
    <name evidence="16" type="ORF">CMC5_051680</name>
</gene>
<comment type="subcellular location">
    <subcellularLocation>
        <location evidence="2">Endoplasmic reticulum membrane</location>
        <topology evidence="2">Multi-pass membrane protein</topology>
    </subcellularLocation>
</comment>
<keyword evidence="17" id="KW-1185">Reference proteome</keyword>